<gene>
    <name evidence="2" type="ORF">UT76HP_01298</name>
</gene>
<proteinExistence type="predicted"/>
<dbReference type="Pfam" id="PF13358">
    <property type="entry name" value="DDE_3"/>
    <property type="match status" value="1"/>
</dbReference>
<organism evidence="2 3">
    <name type="scientific">Orientia tsutsugamushi</name>
    <name type="common">Rickettsia tsutsugamushi</name>
    <dbReference type="NCBI Taxonomy" id="784"/>
    <lineage>
        <taxon>Bacteria</taxon>
        <taxon>Pseudomonadati</taxon>
        <taxon>Pseudomonadota</taxon>
        <taxon>Alphaproteobacteria</taxon>
        <taxon>Rickettsiales</taxon>
        <taxon>Rickettsiaceae</taxon>
        <taxon>Rickettsieae</taxon>
        <taxon>Orientia</taxon>
    </lineage>
</organism>
<protein>
    <submittedName>
        <fullName evidence="2">Transposase</fullName>
    </submittedName>
</protein>
<dbReference type="Proteomes" id="UP000244943">
    <property type="component" value="Chromosome I"/>
</dbReference>
<feature type="domain" description="Tc1-like transposase DDE" evidence="1">
    <location>
        <begin position="1"/>
        <end position="49"/>
    </location>
</feature>
<dbReference type="EMBL" id="LS398552">
    <property type="protein sequence ID" value="SPR08243.1"/>
    <property type="molecule type" value="Genomic_DNA"/>
</dbReference>
<evidence type="ECO:0000313" key="3">
    <source>
        <dbReference type="Proteomes" id="UP000244943"/>
    </source>
</evidence>
<evidence type="ECO:0000259" key="1">
    <source>
        <dbReference type="Pfam" id="PF13358"/>
    </source>
</evidence>
<dbReference type="Gene3D" id="3.30.420.10">
    <property type="entry name" value="Ribonuclease H-like superfamily/Ribonuclease H"/>
    <property type="match status" value="1"/>
</dbReference>
<dbReference type="GeneID" id="89460375"/>
<accession>A0A2U3R4V1</accession>
<reference evidence="3" key="1">
    <citation type="submission" date="2018-03" db="EMBL/GenBank/DDBJ databases">
        <authorList>
            <person name="Batty M. E."/>
            <person name="Batty M E."/>
        </authorList>
    </citation>
    <scope>NUCLEOTIDE SEQUENCE [LARGE SCALE GENOMIC DNA]</scope>
</reference>
<sequence length="63" mass="7762">MDNQSFHKSSNLNTMIEKDGHILEYFPPYYPDLNHIEKKWFQVKSRRMKYNCDLDTLFKKYIT</sequence>
<dbReference type="InterPro" id="IPR036397">
    <property type="entry name" value="RNaseH_sf"/>
</dbReference>
<dbReference type="AlphaFoldDB" id="A0A2U3R4V1"/>
<dbReference type="InterPro" id="IPR038717">
    <property type="entry name" value="Tc1-like_DDE_dom"/>
</dbReference>
<evidence type="ECO:0000313" key="2">
    <source>
        <dbReference type="EMBL" id="SPR08243.1"/>
    </source>
</evidence>
<dbReference type="GO" id="GO:0003676">
    <property type="term" value="F:nucleic acid binding"/>
    <property type="evidence" value="ECO:0007669"/>
    <property type="project" value="InterPro"/>
</dbReference>
<name>A0A2U3R4V1_ORITS</name>
<dbReference type="RefSeq" id="WP_162562963.1">
    <property type="nucleotide sequence ID" value="NZ_LS398552.1"/>
</dbReference>